<dbReference type="Proteomes" id="UP000224080">
    <property type="component" value="Unassembled WGS sequence"/>
</dbReference>
<dbReference type="OrthoDB" id="193478at2759"/>
<keyword evidence="1" id="KW-1133">Transmembrane helix</keyword>
<proteinExistence type="predicted"/>
<gene>
    <name evidence="2" type="ORF">GX51_02926</name>
</gene>
<evidence type="ECO:0000313" key="3">
    <source>
        <dbReference type="Proteomes" id="UP000224080"/>
    </source>
</evidence>
<keyword evidence="1" id="KW-0472">Membrane</keyword>
<dbReference type="STRING" id="2060905.A0A2B7X9K4"/>
<keyword evidence="3" id="KW-1185">Reference proteome</keyword>
<feature type="transmembrane region" description="Helical" evidence="1">
    <location>
        <begin position="28"/>
        <end position="46"/>
    </location>
</feature>
<sequence length="65" mass="7312">MVKVDRPPANAFVAVARKVYNPVGFSKGYNFILFFIFAGELMGFTLTRLQYLDYYAIFCGTTGIS</sequence>
<dbReference type="AlphaFoldDB" id="A0A2B7X9K4"/>
<reference evidence="2 3" key="1">
    <citation type="submission" date="2017-10" db="EMBL/GenBank/DDBJ databases">
        <title>Comparative genomics in systemic dimorphic fungi from Ajellomycetaceae.</title>
        <authorList>
            <person name="Munoz J.F."/>
            <person name="Mcewen J.G."/>
            <person name="Clay O.K."/>
            <person name="Cuomo C.A."/>
        </authorList>
    </citation>
    <scope>NUCLEOTIDE SEQUENCE [LARGE SCALE GENOMIC DNA]</scope>
    <source>
        <strain evidence="2 3">UAMH130</strain>
    </source>
</reference>
<evidence type="ECO:0000313" key="2">
    <source>
        <dbReference type="EMBL" id="PGH05402.1"/>
    </source>
</evidence>
<accession>A0A2B7X9K4</accession>
<keyword evidence="1" id="KW-0812">Transmembrane</keyword>
<organism evidence="2 3">
    <name type="scientific">Blastomyces parvus</name>
    <dbReference type="NCBI Taxonomy" id="2060905"/>
    <lineage>
        <taxon>Eukaryota</taxon>
        <taxon>Fungi</taxon>
        <taxon>Dikarya</taxon>
        <taxon>Ascomycota</taxon>
        <taxon>Pezizomycotina</taxon>
        <taxon>Eurotiomycetes</taxon>
        <taxon>Eurotiomycetidae</taxon>
        <taxon>Onygenales</taxon>
        <taxon>Ajellomycetaceae</taxon>
        <taxon>Blastomyces</taxon>
    </lineage>
</organism>
<dbReference type="EMBL" id="PDNC01000030">
    <property type="protein sequence ID" value="PGH05402.1"/>
    <property type="molecule type" value="Genomic_DNA"/>
</dbReference>
<evidence type="ECO:0000256" key="1">
    <source>
        <dbReference type="SAM" id="Phobius"/>
    </source>
</evidence>
<comment type="caution">
    <text evidence="2">The sequence shown here is derived from an EMBL/GenBank/DDBJ whole genome shotgun (WGS) entry which is preliminary data.</text>
</comment>
<protein>
    <submittedName>
        <fullName evidence="2">Uncharacterized protein</fullName>
    </submittedName>
</protein>
<name>A0A2B7X9K4_9EURO</name>